<reference evidence="5" key="2">
    <citation type="submission" date="2025-08" db="UniProtKB">
        <authorList>
            <consortium name="Ensembl"/>
        </authorList>
    </citation>
    <scope>IDENTIFICATION</scope>
</reference>
<evidence type="ECO:0000256" key="3">
    <source>
        <dbReference type="SAM" id="MobiDB-lite"/>
    </source>
</evidence>
<evidence type="ECO:0000256" key="1">
    <source>
        <dbReference type="ARBA" id="ARBA00010211"/>
    </source>
</evidence>
<evidence type="ECO:0000313" key="6">
    <source>
        <dbReference type="Proteomes" id="UP000472266"/>
    </source>
</evidence>
<dbReference type="Ensembl" id="ENSSHBT00005018942.1">
    <property type="protein sequence ID" value="ENSSHBP00005015816.1"/>
    <property type="gene ID" value="ENSSHBG00005013814.1"/>
</dbReference>
<feature type="region of interest" description="Disordered" evidence="3">
    <location>
        <begin position="283"/>
        <end position="335"/>
    </location>
</feature>
<keyword evidence="2" id="KW-0479">Metal-binding</keyword>
<dbReference type="SUPFAM" id="SSF56529">
    <property type="entry name" value="FAH"/>
    <property type="match status" value="1"/>
</dbReference>
<protein>
    <submittedName>
        <fullName evidence="5">Fumarylacetoacetate hydrolase domain containing 2A</fullName>
    </submittedName>
</protein>
<proteinExistence type="inferred from homology"/>
<dbReference type="Proteomes" id="UP000472266">
    <property type="component" value="Chromosome 22"/>
</dbReference>
<dbReference type="GeneTree" id="ENSGT00940000160571"/>
<accession>A0A672UMV8</accession>
<dbReference type="GO" id="GO:0006107">
    <property type="term" value="P:oxaloacetate metabolic process"/>
    <property type="evidence" value="ECO:0007669"/>
    <property type="project" value="Ensembl"/>
</dbReference>
<dbReference type="PANTHER" id="PTHR42796:SF4">
    <property type="entry name" value="FUMARYLACETOACETATE HYDROLASE DOMAIN-CONTAINING PROTEIN 2A"/>
    <property type="match status" value="1"/>
</dbReference>
<feature type="region of interest" description="Disordered" evidence="3">
    <location>
        <begin position="361"/>
        <end position="436"/>
    </location>
</feature>
<organism evidence="5 6">
    <name type="scientific">Strigops habroptila</name>
    <name type="common">Kakapo</name>
    <dbReference type="NCBI Taxonomy" id="2489341"/>
    <lineage>
        <taxon>Eukaryota</taxon>
        <taxon>Metazoa</taxon>
        <taxon>Chordata</taxon>
        <taxon>Craniata</taxon>
        <taxon>Vertebrata</taxon>
        <taxon>Euteleostomi</taxon>
        <taxon>Archelosauria</taxon>
        <taxon>Archosauria</taxon>
        <taxon>Dinosauria</taxon>
        <taxon>Saurischia</taxon>
        <taxon>Theropoda</taxon>
        <taxon>Coelurosauria</taxon>
        <taxon>Aves</taxon>
        <taxon>Neognathae</taxon>
        <taxon>Neoaves</taxon>
        <taxon>Telluraves</taxon>
        <taxon>Australaves</taxon>
        <taxon>Psittaciformes</taxon>
        <taxon>Psittacidae</taxon>
        <taxon>Strigops</taxon>
    </lineage>
</organism>
<keyword evidence="6" id="KW-1185">Reference proteome</keyword>
<dbReference type="Pfam" id="PF01557">
    <property type="entry name" value="FAA_hydrolase"/>
    <property type="match status" value="1"/>
</dbReference>
<feature type="compositionally biased region" description="Low complexity" evidence="3">
    <location>
        <begin position="406"/>
        <end position="430"/>
    </location>
</feature>
<dbReference type="InterPro" id="IPR036663">
    <property type="entry name" value="Fumarylacetoacetase_C_sf"/>
</dbReference>
<dbReference type="InterPro" id="IPR051121">
    <property type="entry name" value="FAH"/>
</dbReference>
<dbReference type="GO" id="GO:0046872">
    <property type="term" value="F:metal ion binding"/>
    <property type="evidence" value="ECO:0007669"/>
    <property type="project" value="UniProtKB-KW"/>
</dbReference>
<feature type="domain" description="Fumarylacetoacetase-like C-terminal" evidence="4">
    <location>
        <begin position="88"/>
        <end position="275"/>
    </location>
</feature>
<reference evidence="5 6" key="1">
    <citation type="submission" date="2019-11" db="EMBL/GenBank/DDBJ databases">
        <title>Strigops habroptila (kakapo) genome, bStrHab1, primary haplotype, v2.</title>
        <authorList>
            <person name="Jarvis E.D."/>
            <person name="Howard J."/>
            <person name="Rhie A."/>
            <person name="Phillippy A."/>
            <person name="Korlach J."/>
            <person name="Digby A."/>
            <person name="Iorns D."/>
            <person name="Eason D."/>
            <person name="Robertson B."/>
            <person name="Raemaekers T."/>
            <person name="Howe K."/>
            <person name="Lewin H."/>
            <person name="Damas J."/>
            <person name="Hastie A."/>
            <person name="Tracey A."/>
            <person name="Chow W."/>
            <person name="Fedrigo O."/>
        </authorList>
    </citation>
    <scope>NUCLEOTIDE SEQUENCE [LARGE SCALE GENOMIC DNA]</scope>
</reference>
<name>A0A672UMV8_STRHB</name>
<gene>
    <name evidence="5" type="primary">FAHD2A</name>
</gene>
<reference evidence="5" key="3">
    <citation type="submission" date="2025-09" db="UniProtKB">
        <authorList>
            <consortium name="Ensembl"/>
        </authorList>
    </citation>
    <scope>IDENTIFICATION</scope>
</reference>
<dbReference type="AlphaFoldDB" id="A0A672UMV8"/>
<comment type="similarity">
    <text evidence="1">Belongs to the FAH family.</text>
</comment>
<evidence type="ECO:0000259" key="4">
    <source>
        <dbReference type="Pfam" id="PF01557"/>
    </source>
</evidence>
<sequence>MRLAGAMRLVRFRGPGGPEPRLGLEVTPGGDALVDLSAAEPALPRSMREFLHTGTSGLAAAQRALESGGHRVPRGTVQLLAPVGDPEKVICVGLNYRDHCLEQDVKVPKEPIIFSKFPSAIIGPFDDIVHPEDSTEVDWEVELAAVVGKKGRHIEEASAMEHVVGFMVGNDVSARDWQMNRNGRQWLLGKTFDTFCPLGPALVTKEAVPDVHNLRISCSVNGRVMQDSNTNQLIFRLPRLIAWVSRFVTLVPGDILLTGTPPGVGCFRKPPVFLKVLSAGLRSRQRKRRKRGEPWGSPSCTGGTRSSGRAPSPRGGDKGDPPTAGTLKQRHAGASSSLSLSLKSILGHGWRLLKGRGAVSQTQCSPSACGDNRGAAGPLKPPYGSPTSPAGTPSPCPLPKRGSGGAPTSSGSSSPHRTSLSTMSSLQQSRGWQGWR</sequence>
<feature type="compositionally biased region" description="Polar residues" evidence="3">
    <location>
        <begin position="298"/>
        <end position="309"/>
    </location>
</feature>
<dbReference type="OMA" id="EYKGQSP"/>
<dbReference type="FunFam" id="3.90.850.10:FF:000002">
    <property type="entry name" value="2-hydroxyhepta-2,4-diene-1,7-dioate isomerase"/>
    <property type="match status" value="1"/>
</dbReference>
<dbReference type="InterPro" id="IPR011234">
    <property type="entry name" value="Fumarylacetoacetase-like_C"/>
</dbReference>
<evidence type="ECO:0000256" key="2">
    <source>
        <dbReference type="ARBA" id="ARBA00022723"/>
    </source>
</evidence>
<dbReference type="InParanoid" id="A0A672UMV8"/>
<dbReference type="PANTHER" id="PTHR42796">
    <property type="entry name" value="FUMARYLACETOACETATE HYDROLASE DOMAIN-CONTAINING PROTEIN 2A-RELATED"/>
    <property type="match status" value="1"/>
</dbReference>
<dbReference type="GO" id="GO:0050163">
    <property type="term" value="F:oxaloacetate tautomerase activity"/>
    <property type="evidence" value="ECO:0007669"/>
    <property type="project" value="Ensembl"/>
</dbReference>
<evidence type="ECO:0000313" key="5">
    <source>
        <dbReference type="Ensembl" id="ENSSHBP00005015816.1"/>
    </source>
</evidence>
<dbReference type="Gene3D" id="3.90.850.10">
    <property type="entry name" value="Fumarylacetoacetase-like, C-terminal domain"/>
    <property type="match status" value="1"/>
</dbReference>